<gene>
    <name evidence="1" type="ORF">IMF26_01205</name>
</gene>
<dbReference type="KEGG" id="fcz:IMF26_01205"/>
<reference evidence="1" key="2">
    <citation type="journal article" date="2023" name="Biology">
        <title>Prokaryotic Life Associated with Coal-Fire Gas Vents Revealed by Metagenomics.</title>
        <authorList>
            <person name="Kadnikov V.V."/>
            <person name="Mardanov A.V."/>
            <person name="Beletsky A.V."/>
            <person name="Karnachuk O.V."/>
            <person name="Ravin N.V."/>
        </authorList>
    </citation>
    <scope>NUCLEOTIDE SEQUENCE</scope>
    <source>
        <strain evidence="1">Bu02</strain>
    </source>
</reference>
<accession>A0AAT9LCD4</accession>
<organism evidence="1">
    <name type="scientific">Candidatus Fermentithermobacillus carboniphilus</name>
    <dbReference type="NCBI Taxonomy" id="3085328"/>
    <lineage>
        <taxon>Bacteria</taxon>
        <taxon>Bacillati</taxon>
        <taxon>Bacillota</taxon>
        <taxon>Candidatus Fermentithermobacillia</taxon>
        <taxon>Candidatus Fermentithermobacillales</taxon>
        <taxon>Candidatus Fermentithermobacillaceae</taxon>
        <taxon>Candidatus Fermentithermobacillus</taxon>
    </lineage>
</organism>
<name>A0AAT9LCD4_9FIRM</name>
<proteinExistence type="predicted"/>
<evidence type="ECO:0008006" key="2">
    <source>
        <dbReference type="Google" id="ProtNLM"/>
    </source>
</evidence>
<dbReference type="AlphaFoldDB" id="A0AAT9LCD4"/>
<protein>
    <recommendedName>
        <fullName evidence="2">AraC family transcriptional regulator</fullName>
    </recommendedName>
</protein>
<dbReference type="EMBL" id="CP062796">
    <property type="protein sequence ID" value="QUL98734.1"/>
    <property type="molecule type" value="Genomic_DNA"/>
</dbReference>
<evidence type="ECO:0000313" key="1">
    <source>
        <dbReference type="EMBL" id="QUL98734.1"/>
    </source>
</evidence>
<sequence length="71" mass="8077">MEITNVFDRTEFSQAKQAKTVLKEHDKYKTLVIGLESAQEIPPCSMNRHTIFFVVQGSRTLVADGERSFVC</sequence>
<reference evidence="1" key="1">
    <citation type="submission" date="2020-10" db="EMBL/GenBank/DDBJ databases">
        <authorList>
            <person name="Kadnikov V."/>
            <person name="Beletsky A.V."/>
            <person name="Mardanov A.V."/>
            <person name="Karnachuk O.V."/>
            <person name="Ravin N.V."/>
        </authorList>
    </citation>
    <scope>NUCLEOTIDE SEQUENCE</scope>
    <source>
        <strain evidence="1">Bu02</strain>
    </source>
</reference>